<dbReference type="Proteomes" id="UP000215383">
    <property type="component" value="Chromosome 1"/>
</dbReference>
<gene>
    <name evidence="6" type="primary">abgR</name>
    <name evidence="6" type="ORF">SAMEA4364220_00494</name>
</gene>
<evidence type="ECO:0000256" key="3">
    <source>
        <dbReference type="ARBA" id="ARBA00023125"/>
    </source>
</evidence>
<comment type="similarity">
    <text evidence="1">Belongs to the LysR transcriptional regulatory family.</text>
</comment>
<proteinExistence type="inferred from homology"/>
<dbReference type="SUPFAM" id="SSF53850">
    <property type="entry name" value="Periplasmic binding protein-like II"/>
    <property type="match status" value="1"/>
</dbReference>
<keyword evidence="2" id="KW-0805">Transcription regulation</keyword>
<dbReference type="GeneID" id="78506526"/>
<dbReference type="AlphaFoldDB" id="A0A239TGG3"/>
<dbReference type="InterPro" id="IPR005119">
    <property type="entry name" value="LysR_subst-bd"/>
</dbReference>
<dbReference type="Gene3D" id="1.10.10.10">
    <property type="entry name" value="Winged helix-like DNA-binding domain superfamily/Winged helix DNA-binding domain"/>
    <property type="match status" value="1"/>
</dbReference>
<keyword evidence="3" id="KW-0238">DNA-binding</keyword>
<accession>A0A239TGG3</accession>
<keyword evidence="4" id="KW-0804">Transcription</keyword>
<evidence type="ECO:0000256" key="1">
    <source>
        <dbReference type="ARBA" id="ARBA00009437"/>
    </source>
</evidence>
<dbReference type="InterPro" id="IPR000847">
    <property type="entry name" value="LysR_HTH_N"/>
</dbReference>
<evidence type="ECO:0000313" key="7">
    <source>
        <dbReference type="Proteomes" id="UP000215383"/>
    </source>
</evidence>
<dbReference type="CDD" id="cd05466">
    <property type="entry name" value="PBP2_LTTR_substrate"/>
    <property type="match status" value="1"/>
</dbReference>
<sequence>MIELPSIQQLENFIIYSQFKDFALAAEKAGITQSAFRFQMKKLEETVGIQLITHNNKNSELTDDGKLFLSKVENIVEQLRQAVKDIKTSGGEQVCLSVGALMSLGDVLLDQHLTYFKKYNANIKINLSNLEANSLLSRLEDGSIDIISTFTLENLDENEYENIFFCNERMVYYAPNIQNGSNIINIEEICQYPLVQYSPYYLMYETIQDYFKKYNYSPEIEAWFSTPYAIMHYCQQNQVGAVLSERLLNAMGFYDGYYAIDPNFSLKCHLLYKKSNPKYKYIKIFTDYIDKLYNKK</sequence>
<dbReference type="Pfam" id="PF00126">
    <property type="entry name" value="HTH_1"/>
    <property type="match status" value="1"/>
</dbReference>
<evidence type="ECO:0000259" key="5">
    <source>
        <dbReference type="PROSITE" id="PS50931"/>
    </source>
</evidence>
<dbReference type="eggNOG" id="COG0583">
    <property type="taxonomic scope" value="Bacteria"/>
</dbReference>
<dbReference type="Pfam" id="PF03466">
    <property type="entry name" value="LysR_substrate"/>
    <property type="match status" value="1"/>
</dbReference>
<feature type="domain" description="HTH lysR-type" evidence="5">
    <location>
        <begin position="5"/>
        <end position="62"/>
    </location>
</feature>
<dbReference type="GO" id="GO:0000976">
    <property type="term" value="F:transcription cis-regulatory region binding"/>
    <property type="evidence" value="ECO:0007669"/>
    <property type="project" value="TreeGrafter"/>
</dbReference>
<dbReference type="Gene3D" id="3.40.190.290">
    <property type="match status" value="1"/>
</dbReference>
<evidence type="ECO:0000256" key="4">
    <source>
        <dbReference type="ARBA" id="ARBA00023163"/>
    </source>
</evidence>
<protein>
    <submittedName>
        <fullName evidence="6">HTH-type transcriptional regulator AbgR</fullName>
    </submittedName>
</protein>
<reference evidence="6 7" key="1">
    <citation type="submission" date="2017-06" db="EMBL/GenBank/DDBJ databases">
        <authorList>
            <consortium name="Pathogen Informatics"/>
        </authorList>
    </citation>
    <scope>NUCLEOTIDE SEQUENCE [LARGE SCALE GENOMIC DNA]</scope>
    <source>
        <strain evidence="6 7">NCTC10570</strain>
    </source>
</reference>
<evidence type="ECO:0000313" key="6">
    <source>
        <dbReference type="EMBL" id="SNU95873.1"/>
    </source>
</evidence>
<dbReference type="SUPFAM" id="SSF46785">
    <property type="entry name" value="Winged helix' DNA-binding domain"/>
    <property type="match status" value="1"/>
</dbReference>
<dbReference type="OrthoDB" id="1631201at2"/>
<dbReference type="PANTHER" id="PTHR30126">
    <property type="entry name" value="HTH-TYPE TRANSCRIPTIONAL REGULATOR"/>
    <property type="match status" value="1"/>
</dbReference>
<dbReference type="InterPro" id="IPR036390">
    <property type="entry name" value="WH_DNA-bd_sf"/>
</dbReference>
<organism evidence="6 7">
    <name type="scientific">Megamonas hypermegale</name>
    <dbReference type="NCBI Taxonomy" id="158847"/>
    <lineage>
        <taxon>Bacteria</taxon>
        <taxon>Bacillati</taxon>
        <taxon>Bacillota</taxon>
        <taxon>Negativicutes</taxon>
        <taxon>Selenomonadales</taxon>
        <taxon>Selenomonadaceae</taxon>
        <taxon>Megamonas</taxon>
    </lineage>
</organism>
<dbReference type="PANTHER" id="PTHR30126:SF40">
    <property type="entry name" value="HTH-TYPE TRANSCRIPTIONAL REGULATOR GLTR"/>
    <property type="match status" value="1"/>
</dbReference>
<dbReference type="PROSITE" id="PS50931">
    <property type="entry name" value="HTH_LYSR"/>
    <property type="match status" value="1"/>
</dbReference>
<keyword evidence="7" id="KW-1185">Reference proteome</keyword>
<dbReference type="GO" id="GO:0003700">
    <property type="term" value="F:DNA-binding transcription factor activity"/>
    <property type="evidence" value="ECO:0007669"/>
    <property type="project" value="InterPro"/>
</dbReference>
<evidence type="ECO:0000256" key="2">
    <source>
        <dbReference type="ARBA" id="ARBA00023015"/>
    </source>
</evidence>
<dbReference type="RefSeq" id="WP_027889314.1">
    <property type="nucleotide sequence ID" value="NZ_CALXYH010000040.1"/>
</dbReference>
<dbReference type="InterPro" id="IPR036388">
    <property type="entry name" value="WH-like_DNA-bd_sf"/>
</dbReference>
<name>A0A239TGG3_9FIRM</name>
<dbReference type="EMBL" id="LT906446">
    <property type="protein sequence ID" value="SNU95873.1"/>
    <property type="molecule type" value="Genomic_DNA"/>
</dbReference>